<dbReference type="PATRIC" id="fig|44574.3.peg.2051"/>
<keyword evidence="2" id="KW-0413">Isomerase</keyword>
<dbReference type="InterPro" id="IPR036249">
    <property type="entry name" value="Thioredoxin-like_sf"/>
</dbReference>
<proteinExistence type="predicted"/>
<accession>A0A0F7KGA5</accession>
<reference evidence="4" key="1">
    <citation type="submission" date="2015-05" db="EMBL/GenBank/DDBJ databases">
        <title>Draft genome of Nitrosomonas communis strain Nm2.</title>
        <authorList>
            <person name="Kozlowski J.A."/>
            <person name="Kits K.D."/>
            <person name="Stein L.Y."/>
        </authorList>
    </citation>
    <scope>NUCLEOTIDE SEQUENCE [LARGE SCALE GENOMIC DNA]</scope>
    <source>
        <strain evidence="4">Nm2</strain>
    </source>
</reference>
<reference evidence="3 5" key="3">
    <citation type="submission" date="2019-07" db="EMBL/GenBank/DDBJ databases">
        <title>Active sludge and wastewater microbial communities from Klosterneuburg, Austria.</title>
        <authorList>
            <person name="Wagner M."/>
        </authorList>
    </citation>
    <scope>NUCLEOTIDE SEQUENCE [LARGE SCALE GENOMIC DNA]</scope>
    <source>
        <strain evidence="3 5">Nm2</strain>
    </source>
</reference>
<dbReference type="Gene3D" id="3.40.30.10">
    <property type="entry name" value="Glutaredoxin"/>
    <property type="match status" value="1"/>
</dbReference>
<organism evidence="2 4">
    <name type="scientific">Nitrosomonas communis</name>
    <dbReference type="NCBI Taxonomy" id="44574"/>
    <lineage>
        <taxon>Bacteria</taxon>
        <taxon>Pseudomonadati</taxon>
        <taxon>Pseudomonadota</taxon>
        <taxon>Betaproteobacteria</taxon>
        <taxon>Nitrosomonadales</taxon>
        <taxon>Nitrosomonadaceae</taxon>
        <taxon>Nitrosomonas</taxon>
    </lineage>
</organism>
<evidence type="ECO:0000313" key="5">
    <source>
        <dbReference type="Proteomes" id="UP000324176"/>
    </source>
</evidence>
<dbReference type="Proteomes" id="UP000034156">
    <property type="component" value="Chromosome"/>
</dbReference>
<keyword evidence="4" id="KW-1185">Reference proteome</keyword>
<dbReference type="AlphaFoldDB" id="A0A0F7KGA5"/>
<gene>
    <name evidence="2" type="ORF">AAW31_08400</name>
    <name evidence="3" type="ORF">BCL69_10954</name>
</gene>
<dbReference type="KEGG" id="nco:AAW31_08400"/>
<protein>
    <submittedName>
        <fullName evidence="2">Protein-disulfide isomerase</fullName>
    </submittedName>
</protein>
<dbReference type="SUPFAM" id="SSF52833">
    <property type="entry name" value="Thioredoxin-like"/>
    <property type="match status" value="1"/>
</dbReference>
<dbReference type="InterPro" id="IPR001853">
    <property type="entry name" value="DSBA-like_thioredoxin_dom"/>
</dbReference>
<evidence type="ECO:0000313" key="3">
    <source>
        <dbReference type="EMBL" id="TYP73413.1"/>
    </source>
</evidence>
<reference evidence="2 4" key="2">
    <citation type="journal article" date="2016" name="Genome Announc.">
        <title>Genome Sequence of Nitrosomonas communis Strain Nm2, a Mesophilic Ammonia-Oxidizing Bacterium Isolated from Mediterranean Soil.</title>
        <authorList>
            <person name="Kozlowski J.A."/>
            <person name="Kits K.D."/>
            <person name="Stein L.Y."/>
        </authorList>
    </citation>
    <scope>NUCLEOTIDE SEQUENCE [LARGE SCALE GENOMIC DNA]</scope>
    <source>
        <strain evidence="2 4">Nm2</strain>
    </source>
</reference>
<dbReference type="EMBL" id="VNHT01000095">
    <property type="protein sequence ID" value="TYP73413.1"/>
    <property type="molecule type" value="Genomic_DNA"/>
</dbReference>
<evidence type="ECO:0000259" key="1">
    <source>
        <dbReference type="Pfam" id="PF01323"/>
    </source>
</evidence>
<dbReference type="Gene3D" id="1.10.472.60">
    <property type="entry name" value="putative protein disulfide isomerase domain"/>
    <property type="match status" value="1"/>
</dbReference>
<dbReference type="CDD" id="cd03025">
    <property type="entry name" value="DsbA_FrnE_like"/>
    <property type="match status" value="1"/>
</dbReference>
<dbReference type="EMBL" id="CP011451">
    <property type="protein sequence ID" value="AKH37824.1"/>
    <property type="molecule type" value="Genomic_DNA"/>
</dbReference>
<evidence type="ECO:0000313" key="4">
    <source>
        <dbReference type="Proteomes" id="UP000034156"/>
    </source>
</evidence>
<dbReference type="GO" id="GO:0016491">
    <property type="term" value="F:oxidoreductase activity"/>
    <property type="evidence" value="ECO:0007669"/>
    <property type="project" value="InterPro"/>
</dbReference>
<dbReference type="PANTHER" id="PTHR13887:SF54">
    <property type="entry name" value="DSBA FAMILY PROTEIN"/>
    <property type="match status" value="1"/>
</dbReference>
<sequence length="212" mass="23594">MNEHTLWYIADPMCSWCWGFSPVIETIRHDYGERLAIKLVVGGLRAGTTEALTPGKRAEILQHWHSVQRMTGQPFTFEGVLPAGFIYDTEPACRAVVSAMLIDSSYTFLLLAAIQHAFYVEQIDVTQLQTLIQLATDVGISAESFSQVFTSDAAKQTTQDHFRQAIQWGIRGFPTVIGQDVAGLHLLTNGYCTIETMGQRIDVWLNTSNSHG</sequence>
<dbReference type="RefSeq" id="WP_046849895.1">
    <property type="nucleotide sequence ID" value="NZ_CP011451.1"/>
</dbReference>
<feature type="domain" description="DSBA-like thioredoxin" evidence="1">
    <location>
        <begin position="11"/>
        <end position="180"/>
    </location>
</feature>
<dbReference type="Proteomes" id="UP000324176">
    <property type="component" value="Unassembled WGS sequence"/>
</dbReference>
<dbReference type="Pfam" id="PF01323">
    <property type="entry name" value="DSBA"/>
    <property type="match status" value="1"/>
</dbReference>
<dbReference type="PANTHER" id="PTHR13887">
    <property type="entry name" value="GLUTATHIONE S-TRANSFERASE KAPPA"/>
    <property type="match status" value="1"/>
</dbReference>
<evidence type="ECO:0000313" key="2">
    <source>
        <dbReference type="EMBL" id="AKH37824.1"/>
    </source>
</evidence>
<dbReference type="GO" id="GO:0016853">
    <property type="term" value="F:isomerase activity"/>
    <property type="evidence" value="ECO:0007669"/>
    <property type="project" value="UniProtKB-KW"/>
</dbReference>
<dbReference type="OrthoDB" id="9813770at2"/>
<name>A0A0F7KGA5_9PROT</name>